<dbReference type="GO" id="GO:0005634">
    <property type="term" value="C:nucleus"/>
    <property type="evidence" value="ECO:0007669"/>
    <property type="project" value="UniProtKB-SubCell"/>
</dbReference>
<reference evidence="7 8" key="1">
    <citation type="submission" date="2018-05" db="EMBL/GenBank/DDBJ databases">
        <title>Genome sequencing and assembly of the regulated plant pathogen Lachnellula willkommii and related sister species for the development of diagnostic species identification markers.</title>
        <authorList>
            <person name="Giroux E."/>
            <person name="Bilodeau G."/>
        </authorList>
    </citation>
    <scope>NUCLEOTIDE SEQUENCE [LARGE SCALE GENOMIC DNA]</scope>
    <source>
        <strain evidence="7 8">CBS 268.59</strain>
    </source>
</reference>
<dbReference type="SMART" id="SM00558">
    <property type="entry name" value="JmjC"/>
    <property type="match status" value="1"/>
</dbReference>
<dbReference type="InterPro" id="IPR018866">
    <property type="entry name" value="Znf-4CXXC_R1"/>
</dbReference>
<evidence type="ECO:0000256" key="3">
    <source>
        <dbReference type="ARBA" id="ARBA00023163"/>
    </source>
</evidence>
<evidence type="ECO:0000259" key="6">
    <source>
        <dbReference type="PROSITE" id="PS51184"/>
    </source>
</evidence>
<feature type="compositionally biased region" description="Acidic residues" evidence="5">
    <location>
        <begin position="982"/>
        <end position="994"/>
    </location>
</feature>
<feature type="compositionally biased region" description="Basic residues" evidence="5">
    <location>
        <begin position="570"/>
        <end position="583"/>
    </location>
</feature>
<evidence type="ECO:0000256" key="1">
    <source>
        <dbReference type="ARBA" id="ARBA00004123"/>
    </source>
</evidence>
<evidence type="ECO:0000256" key="5">
    <source>
        <dbReference type="SAM" id="MobiDB-lite"/>
    </source>
</evidence>
<feature type="compositionally biased region" description="Low complexity" evidence="5">
    <location>
        <begin position="1317"/>
        <end position="1330"/>
    </location>
</feature>
<dbReference type="InterPro" id="IPR003347">
    <property type="entry name" value="JmjC_dom"/>
</dbReference>
<feature type="compositionally biased region" description="Basic residues" evidence="5">
    <location>
        <begin position="1487"/>
        <end position="1500"/>
    </location>
</feature>
<dbReference type="SMART" id="SM00384">
    <property type="entry name" value="AT_hook"/>
    <property type="match status" value="2"/>
</dbReference>
<dbReference type="SUPFAM" id="SSF51197">
    <property type="entry name" value="Clavaminate synthase-like"/>
    <property type="match status" value="1"/>
</dbReference>
<dbReference type="CDD" id="cd15489">
    <property type="entry name" value="PHD_SF"/>
    <property type="match status" value="1"/>
</dbReference>
<keyword evidence="3" id="KW-0804">Transcription</keyword>
<dbReference type="Pfam" id="PF10497">
    <property type="entry name" value="zf-4CXXC_R1"/>
    <property type="match status" value="1"/>
</dbReference>
<sequence length="1500" mass="167469">MPSSSHPQAQFVPIPPDFDLGDLVENTDNFDYVTRLSTEKLQEHSIQSFEALVLAVVIQSGKPLVIEDWPEKSLPPWLFSRQWLETNLGTKAEKVRDIPNGVDIPMTMGHYLRSMGQLTKQFNSSTYRDPKRQRLYLKDIDCPDMWAEKLREEIPDSVYYLNECIESRTGGDGAIREPNEYGQMRYGKGVAPAGDLMSSLPPEMRALNMMCYIGHEGTYTPAHREMCASLGHNIMVEASQDGNGERAGSSIWFMTETKEREVVSEYFLSMLGHDIEVEKHFAQVNAWKKAPFNVWVVEQKVGDLILIPPLAPHQVWNRGTRTMKVAWNRTTVDTLELAIHEALPRGRMVCRDEQYKNKAIIYFTLLKYYELLQRDTIEQKMWKYGRIKQLLDDFRRLFSLFAEVLVSEMFSPKMPEETNVEFLKYDSNVTCSYCRCNIFNRFLTCKSCIEHGPNGEEDTYDICMDCYAMGRSCACISGLDWVEQWEWDTLLRNYEQWRDIVVHSDGHFDVQRSPQPIEIARKRYGRKPIAEVCQEQLKIRPWTDITKPVIREPSPGMSDDEPEVDDNGRPKNKKKGKFTKPGKGRLQPVKNKTHTCHVCCHHEWNWKLAFCTTCDKAYCYGTLWRAFDLMPQTVMEDKDWQCPKCLKMCSCGKCRKSGTQKAYQPKGTLLGHDTRKVADFRSVESLVDFSKTNLTWLRGEGEDSPHQTSRMKKLKEKAEVEKARVDIVNENYIDEGRQDPFLGGPDEAIDGMANMDDIDPSLRETGDFASASNGHANGYSSFFDQDPAIADNGDFNNLNEDGPEGSNGWMDAHYELDDNDAPSNQNTSYPSRLLAPTAPMFSQDESYPDPAYGQPRMMGIGYYQQDNGIDQILYDPPNINDSFEEPSQPGPSNIVTVAFSDLYPPEPEPVEESKKRKRIGEGTGSGDEDDMEFFTSKKQRKIAKSKKAALIKSDVVDAVILRDGPQRQPRRTMAKPTMYTDLGEDAVPIEDDEGPSAVSTSRPRASHSEDDLQLAAKAMNRLINPTEENPNEPVMRKKPGRKPGQAYKKAQSPAVVTPKPQPKPRKSAWLARKEAQDSENDFSEDAPSRSRRSLPPKETGTTAIDITSETEAINNDDEFETDSLFGEPIQRVGSVSSHNSDEDFNLEEHAEHDPELSDQEYIGNEGIKWRASKEHPGVQLGEANSAEKPPPKRRGRPPKQANAGFPSPAMIKPAPPPKMLSLREKLALKGKKFKIVASKPRKSIEEMADLQSTRSTPSVKIPGPSSARDSPSAAMPGPSSVRSTPSIAIPMFDSIDSPSMASPGPSQRSSVNRVMDSKSTSSMAPTPTSARLSGAVSKSVSRAPSQPSPSSASMASTPAAQVSARPIRLSDGVPRISASREPSQSVKLSDASRKFPVSRAPTPPVRKGPTVVRLDSPGEESEEESRGYTSDEQSIKSESREPVLNEESSSDSDASIPAVKPGPRSAIRGGSSLGRNGILNGTGSVRGRGRPRGRPSIKSN</sequence>
<protein>
    <recommendedName>
        <fullName evidence="6">JmjC domain-containing protein</fullName>
    </recommendedName>
</protein>
<feature type="compositionally biased region" description="Basic and acidic residues" evidence="5">
    <location>
        <begin position="1146"/>
        <end position="1155"/>
    </location>
</feature>
<accession>A0A8T9BUF7</accession>
<evidence type="ECO:0000313" key="7">
    <source>
        <dbReference type="EMBL" id="TVY62302.1"/>
    </source>
</evidence>
<proteinExistence type="predicted"/>
<dbReference type="InterPro" id="IPR017956">
    <property type="entry name" value="AT_hook_DNA-bd_motif"/>
</dbReference>
<comment type="subcellular location">
    <subcellularLocation>
        <location evidence="1">Nucleus</location>
    </subcellularLocation>
</comment>
<feature type="compositionally biased region" description="Low complexity" evidence="5">
    <location>
        <begin position="1339"/>
        <end position="1360"/>
    </location>
</feature>
<feature type="compositionally biased region" description="Polar residues" evidence="5">
    <location>
        <begin position="1099"/>
        <end position="1113"/>
    </location>
</feature>
<dbReference type="GO" id="GO:0003677">
    <property type="term" value="F:DNA binding"/>
    <property type="evidence" value="ECO:0007669"/>
    <property type="project" value="InterPro"/>
</dbReference>
<evidence type="ECO:0000256" key="4">
    <source>
        <dbReference type="ARBA" id="ARBA00023242"/>
    </source>
</evidence>
<evidence type="ECO:0000256" key="2">
    <source>
        <dbReference type="ARBA" id="ARBA00023015"/>
    </source>
</evidence>
<dbReference type="PROSITE" id="PS51184">
    <property type="entry name" value="JMJC"/>
    <property type="match status" value="1"/>
</dbReference>
<dbReference type="Proteomes" id="UP000469558">
    <property type="component" value="Unassembled WGS sequence"/>
</dbReference>
<keyword evidence="4" id="KW-0539">Nucleus</keyword>
<dbReference type="OrthoDB" id="298344at2759"/>
<dbReference type="Gene3D" id="2.60.120.650">
    <property type="entry name" value="Cupin"/>
    <property type="match status" value="1"/>
</dbReference>
<feature type="compositionally biased region" description="Basic and acidic residues" evidence="5">
    <location>
        <begin position="1167"/>
        <end position="1176"/>
    </location>
</feature>
<feature type="region of interest" description="Disordered" evidence="5">
    <location>
        <begin position="548"/>
        <end position="584"/>
    </location>
</feature>
<feature type="region of interest" description="Disordered" evidence="5">
    <location>
        <begin position="1235"/>
        <end position="1500"/>
    </location>
</feature>
<dbReference type="Pfam" id="PF02373">
    <property type="entry name" value="JmjC"/>
    <property type="match status" value="1"/>
</dbReference>
<organism evidence="7 8">
    <name type="scientific">Lachnellula suecica</name>
    <dbReference type="NCBI Taxonomy" id="602035"/>
    <lineage>
        <taxon>Eukaryota</taxon>
        <taxon>Fungi</taxon>
        <taxon>Dikarya</taxon>
        <taxon>Ascomycota</taxon>
        <taxon>Pezizomycotina</taxon>
        <taxon>Leotiomycetes</taxon>
        <taxon>Helotiales</taxon>
        <taxon>Lachnaceae</taxon>
        <taxon>Lachnellula</taxon>
    </lineage>
</organism>
<gene>
    <name evidence="7" type="ORF">LSUE1_G009951</name>
</gene>
<evidence type="ECO:0000313" key="8">
    <source>
        <dbReference type="Proteomes" id="UP000469558"/>
    </source>
</evidence>
<feature type="region of interest" description="Disordered" evidence="5">
    <location>
        <begin position="963"/>
        <end position="1218"/>
    </location>
</feature>
<feature type="compositionally biased region" description="Basic and acidic residues" evidence="5">
    <location>
        <begin position="1433"/>
        <end position="1443"/>
    </location>
</feature>
<comment type="caution">
    <text evidence="7">The sequence shown here is derived from an EMBL/GenBank/DDBJ whole genome shotgun (WGS) entry which is preliminary data.</text>
</comment>
<keyword evidence="2" id="KW-0805">Transcription regulation</keyword>
<feature type="compositionally biased region" description="Polar residues" evidence="5">
    <location>
        <begin position="1296"/>
        <end position="1312"/>
    </location>
</feature>
<name>A0A8T9BUF7_9HELO</name>
<keyword evidence="8" id="KW-1185">Reference proteome</keyword>
<feature type="region of interest" description="Disordered" evidence="5">
    <location>
        <begin position="904"/>
        <end position="934"/>
    </location>
</feature>
<feature type="domain" description="JmjC" evidence="6">
    <location>
        <begin position="177"/>
        <end position="346"/>
    </location>
</feature>
<dbReference type="EMBL" id="QGMK01002001">
    <property type="protein sequence ID" value="TVY62302.1"/>
    <property type="molecule type" value="Genomic_DNA"/>
</dbReference>